<evidence type="ECO:0000313" key="2">
    <source>
        <dbReference type="EMBL" id="THG98811.1"/>
    </source>
</evidence>
<comment type="caution">
    <text evidence="2">The sequence shown here is derived from an EMBL/GenBank/DDBJ whole genome shotgun (WGS) entry which is preliminary data.</text>
</comment>
<reference evidence="2 3" key="1">
    <citation type="submission" date="2019-02" db="EMBL/GenBank/DDBJ databases">
        <title>Genome sequencing of the rare red list fungi Phlebia centrifuga.</title>
        <authorList>
            <person name="Buettner E."/>
            <person name="Kellner H."/>
        </authorList>
    </citation>
    <scope>NUCLEOTIDE SEQUENCE [LARGE SCALE GENOMIC DNA]</scope>
    <source>
        <strain evidence="2 3">DSM 108282</strain>
    </source>
</reference>
<organism evidence="2 3">
    <name type="scientific">Hermanssonia centrifuga</name>
    <dbReference type="NCBI Taxonomy" id="98765"/>
    <lineage>
        <taxon>Eukaryota</taxon>
        <taxon>Fungi</taxon>
        <taxon>Dikarya</taxon>
        <taxon>Basidiomycota</taxon>
        <taxon>Agaricomycotina</taxon>
        <taxon>Agaricomycetes</taxon>
        <taxon>Polyporales</taxon>
        <taxon>Meruliaceae</taxon>
        <taxon>Hermanssonia</taxon>
    </lineage>
</organism>
<name>A0A4S4KK64_9APHY</name>
<dbReference type="Proteomes" id="UP000309038">
    <property type="component" value="Unassembled WGS sequence"/>
</dbReference>
<gene>
    <name evidence="2" type="ORF">EW026_g3436</name>
</gene>
<protein>
    <submittedName>
        <fullName evidence="2">Uncharacterized protein</fullName>
    </submittedName>
</protein>
<accession>A0A4S4KK64</accession>
<evidence type="ECO:0000313" key="3">
    <source>
        <dbReference type="Proteomes" id="UP000309038"/>
    </source>
</evidence>
<sequence length="87" mass="9385">MSDSEHDASVLGKRSRNGHDDSEMKEANVEDTRQEEEESDDDVGPMPMPADALEDVIVKKKRKGTSASIAALGNLRLTPDISNSATS</sequence>
<dbReference type="EMBL" id="SGPJ01000103">
    <property type="protein sequence ID" value="THG98811.1"/>
    <property type="molecule type" value="Genomic_DNA"/>
</dbReference>
<feature type="region of interest" description="Disordered" evidence="1">
    <location>
        <begin position="1"/>
        <end position="54"/>
    </location>
</feature>
<feature type="compositionally biased region" description="Acidic residues" evidence="1">
    <location>
        <begin position="33"/>
        <end position="43"/>
    </location>
</feature>
<proteinExistence type="predicted"/>
<feature type="compositionally biased region" description="Basic and acidic residues" evidence="1">
    <location>
        <begin position="17"/>
        <end position="32"/>
    </location>
</feature>
<dbReference type="AlphaFoldDB" id="A0A4S4KK64"/>
<evidence type="ECO:0000256" key="1">
    <source>
        <dbReference type="SAM" id="MobiDB-lite"/>
    </source>
</evidence>
<keyword evidence="3" id="KW-1185">Reference proteome</keyword>